<organism evidence="4 5">
    <name type="scientific">Gordonia aichiensis NBRC 108223</name>
    <dbReference type="NCBI Taxonomy" id="1220583"/>
    <lineage>
        <taxon>Bacteria</taxon>
        <taxon>Bacillati</taxon>
        <taxon>Actinomycetota</taxon>
        <taxon>Actinomycetes</taxon>
        <taxon>Mycobacteriales</taxon>
        <taxon>Gordoniaceae</taxon>
        <taxon>Gordonia</taxon>
    </lineage>
</organism>
<dbReference type="Pfam" id="PF13579">
    <property type="entry name" value="Glyco_trans_4_4"/>
    <property type="match status" value="1"/>
</dbReference>
<keyword evidence="2 4" id="KW-0808">Transferase</keyword>
<feature type="domain" description="Glycosyltransferase subfamily 4-like N-terminal" evidence="3">
    <location>
        <begin position="15"/>
        <end position="170"/>
    </location>
</feature>
<dbReference type="AlphaFoldDB" id="L7KRA7"/>
<evidence type="ECO:0000256" key="1">
    <source>
        <dbReference type="ARBA" id="ARBA00022676"/>
    </source>
</evidence>
<dbReference type="GO" id="GO:0016757">
    <property type="term" value="F:glycosyltransferase activity"/>
    <property type="evidence" value="ECO:0007669"/>
    <property type="project" value="UniProtKB-KW"/>
</dbReference>
<dbReference type="RefSeq" id="WP_005177764.1">
    <property type="nucleotide sequence ID" value="NZ_BANR01000022.1"/>
</dbReference>
<dbReference type="PANTHER" id="PTHR45947">
    <property type="entry name" value="SULFOQUINOVOSYL TRANSFERASE SQD2"/>
    <property type="match status" value="1"/>
</dbReference>
<reference evidence="4 5" key="1">
    <citation type="submission" date="2012-12" db="EMBL/GenBank/DDBJ databases">
        <title>Whole genome shotgun sequence of Gordonia aichiensis NBRC 108223.</title>
        <authorList>
            <person name="Isaki-Nakamura S."/>
            <person name="Hosoyama A."/>
            <person name="Tsuchikane K."/>
            <person name="Ando Y."/>
            <person name="Baba S."/>
            <person name="Ohji S."/>
            <person name="Hamada M."/>
            <person name="Tamura T."/>
            <person name="Yamazoe A."/>
            <person name="Yamazaki S."/>
            <person name="Fujita N."/>
        </authorList>
    </citation>
    <scope>NUCLEOTIDE SEQUENCE [LARGE SCALE GENOMIC DNA]</scope>
    <source>
        <strain evidence="4 5">NBRC 108223</strain>
    </source>
</reference>
<dbReference type="Pfam" id="PF13692">
    <property type="entry name" value="Glyco_trans_1_4"/>
    <property type="match status" value="1"/>
</dbReference>
<dbReference type="eggNOG" id="COG0438">
    <property type="taxonomic scope" value="Bacteria"/>
</dbReference>
<comment type="caution">
    <text evidence="4">The sequence shown here is derived from an EMBL/GenBank/DDBJ whole genome shotgun (WGS) entry which is preliminary data.</text>
</comment>
<evidence type="ECO:0000259" key="3">
    <source>
        <dbReference type="Pfam" id="PF13579"/>
    </source>
</evidence>
<dbReference type="GO" id="GO:1903509">
    <property type="term" value="P:liposaccharide metabolic process"/>
    <property type="evidence" value="ECO:0007669"/>
    <property type="project" value="UniProtKB-ARBA"/>
</dbReference>
<dbReference type="InterPro" id="IPR050194">
    <property type="entry name" value="Glycosyltransferase_grp1"/>
</dbReference>
<evidence type="ECO:0000256" key="2">
    <source>
        <dbReference type="ARBA" id="ARBA00022679"/>
    </source>
</evidence>
<protein>
    <submittedName>
        <fullName evidence="4">Mannosyltransferase PimC</fullName>
    </submittedName>
</protein>
<dbReference type="PANTHER" id="PTHR45947:SF3">
    <property type="entry name" value="SULFOQUINOVOSYL TRANSFERASE SQD2"/>
    <property type="match status" value="1"/>
</dbReference>
<evidence type="ECO:0000313" key="4">
    <source>
        <dbReference type="EMBL" id="GAC50258.1"/>
    </source>
</evidence>
<name>L7KRA7_9ACTN</name>
<dbReference type="GO" id="GO:1901137">
    <property type="term" value="P:carbohydrate derivative biosynthetic process"/>
    <property type="evidence" value="ECO:0007669"/>
    <property type="project" value="UniProtKB-ARBA"/>
</dbReference>
<gene>
    <name evidence="4" type="primary">pimC</name>
    <name evidence="4" type="ORF">GOACH_22_00560</name>
</gene>
<dbReference type="STRING" id="1220583.GOACH_22_00560"/>
<dbReference type="InterPro" id="IPR028098">
    <property type="entry name" value="Glyco_trans_4-like_N"/>
</dbReference>
<accession>L7KRA7</accession>
<keyword evidence="1 4" id="KW-0328">Glycosyltransferase</keyword>
<proteinExistence type="predicted"/>
<dbReference type="OrthoDB" id="5242526at2"/>
<evidence type="ECO:0000313" key="5">
    <source>
        <dbReference type="Proteomes" id="UP000010988"/>
    </source>
</evidence>
<dbReference type="EMBL" id="BANR01000022">
    <property type="protein sequence ID" value="GAC50258.1"/>
    <property type="molecule type" value="Genomic_DNA"/>
</dbReference>
<sequence>MRIVQLANFYGERSGGLRTAVDRWGAGYVAAGHEVVLVVPGHDSREELMPSGVVKVSVPAPRIPFFGGYRLASARRVAGVLAHVRPDALEVSDRLTLRGFGAWARRRDIPSAMVSHERLDRLLTLIMPRPSARALADRANAATARSYDAVVCTTGFAAAEFERIGAENVVCAPLGVDLDQFAPHHLNPELSARWADGSTTLLAHCGRLSVEKRADRSIAAVGRLHRAGLPVHLVIAGDGPMRGALQHAARGLPVTFLGHLRNRHDVACMLASTDISFAPGPHETFCLSALESLASGTPVVGSRSSAVAGMVDDSCGALADNSGAGFADAVERVLSIPRPTRERAARARASQFTWAGSVSRMLSVHAGH</sequence>
<dbReference type="SUPFAM" id="SSF53756">
    <property type="entry name" value="UDP-Glycosyltransferase/glycogen phosphorylase"/>
    <property type="match status" value="1"/>
</dbReference>
<dbReference type="Proteomes" id="UP000010988">
    <property type="component" value="Unassembled WGS sequence"/>
</dbReference>
<keyword evidence="5" id="KW-1185">Reference proteome</keyword>
<dbReference type="Gene3D" id="3.40.50.2000">
    <property type="entry name" value="Glycogen Phosphorylase B"/>
    <property type="match status" value="2"/>
</dbReference>